<dbReference type="Pfam" id="PF13516">
    <property type="entry name" value="LRR_6"/>
    <property type="match status" value="1"/>
</dbReference>
<evidence type="ECO:0000256" key="2">
    <source>
        <dbReference type="ARBA" id="ARBA00022737"/>
    </source>
</evidence>
<dbReference type="Pfam" id="PF14580">
    <property type="entry name" value="LRR_9"/>
    <property type="match status" value="1"/>
</dbReference>
<dbReference type="OrthoDB" id="433501at2759"/>
<dbReference type="InterPro" id="IPR001611">
    <property type="entry name" value="Leu-rich_rpt"/>
</dbReference>
<evidence type="ECO:0000256" key="1">
    <source>
        <dbReference type="ARBA" id="ARBA00022614"/>
    </source>
</evidence>
<dbReference type="PROSITE" id="PS51450">
    <property type="entry name" value="LRR"/>
    <property type="match status" value="3"/>
</dbReference>
<dbReference type="InterPro" id="IPR032675">
    <property type="entry name" value="LRR_dom_sf"/>
</dbReference>
<dbReference type="RefSeq" id="XP_022334075.1">
    <property type="nucleotide sequence ID" value="XM_022478367.1"/>
</dbReference>
<dbReference type="GO" id="GO:0036158">
    <property type="term" value="P:outer dynein arm assembly"/>
    <property type="evidence" value="ECO:0007669"/>
    <property type="project" value="TreeGrafter"/>
</dbReference>
<dbReference type="SUPFAM" id="SSF52058">
    <property type="entry name" value="L domain-like"/>
    <property type="match status" value="1"/>
</dbReference>
<keyword evidence="3" id="KW-1185">Reference proteome</keyword>
<reference evidence="4" key="1">
    <citation type="submission" date="2025-08" db="UniProtKB">
        <authorList>
            <consortium name="RefSeq"/>
        </authorList>
    </citation>
    <scope>IDENTIFICATION</scope>
    <source>
        <tissue evidence="4">Whole sample</tissue>
    </source>
</reference>
<dbReference type="KEGG" id="cvn:111131038"/>
<name>A0A8B8E1F9_CRAVI</name>
<keyword evidence="2" id="KW-0677">Repeat</keyword>
<organism evidence="3 4">
    <name type="scientific">Crassostrea virginica</name>
    <name type="common">Eastern oyster</name>
    <dbReference type="NCBI Taxonomy" id="6565"/>
    <lineage>
        <taxon>Eukaryota</taxon>
        <taxon>Metazoa</taxon>
        <taxon>Spiralia</taxon>
        <taxon>Lophotrochozoa</taxon>
        <taxon>Mollusca</taxon>
        <taxon>Bivalvia</taxon>
        <taxon>Autobranchia</taxon>
        <taxon>Pteriomorphia</taxon>
        <taxon>Ostreida</taxon>
        <taxon>Ostreoidea</taxon>
        <taxon>Ostreidae</taxon>
        <taxon>Crassostrea</taxon>
    </lineage>
</organism>
<dbReference type="GO" id="GO:0005737">
    <property type="term" value="C:cytoplasm"/>
    <property type="evidence" value="ECO:0007669"/>
    <property type="project" value="TreeGrafter"/>
</dbReference>
<keyword evidence="1" id="KW-0433">Leucine-rich repeat</keyword>
<dbReference type="Proteomes" id="UP000694844">
    <property type="component" value="Chromosome 4"/>
</dbReference>
<dbReference type="GeneID" id="111131038"/>
<evidence type="ECO:0000313" key="3">
    <source>
        <dbReference type="Proteomes" id="UP000694844"/>
    </source>
</evidence>
<evidence type="ECO:0000313" key="4">
    <source>
        <dbReference type="RefSeq" id="XP_022334075.1"/>
    </source>
</evidence>
<protein>
    <submittedName>
        <fullName evidence="4">Leucine-rich repeat-containing protein 61-like isoform X1</fullName>
    </submittedName>
</protein>
<dbReference type="PANTHER" id="PTHR18849:SF8">
    <property type="entry name" value="LEUCINE-RICH REPEAT-CONTAINING PROTEIN 61"/>
    <property type="match status" value="1"/>
</dbReference>
<sequence length="251" mass="28153">MASLVLLGILFFHDGKITKPLLKTRSGEFDIESIHTLNLRDCGLSDLGCISECTQLERLNLSRNDISKLNKLAGLGNLTSLNLSANRITNIEGLQALENLQSVNLAGNLIGSVNSLRCLTALDKLEELRLHDPLRDLSNPLCHSTTYRRDVLDMLPNLKVLDGERILGHGSDVFSLCREIEESLERRQDVNSQQLAHPSPWVSTDYFEPDKKFEESRLGDAKEQLQTLLYSCKRSVEKSEDVYVKLKSSTT</sequence>
<proteinExistence type="predicted"/>
<dbReference type="PANTHER" id="PTHR18849">
    <property type="entry name" value="LEUCINE RICH REPEAT PROTEIN"/>
    <property type="match status" value="1"/>
</dbReference>
<dbReference type="AlphaFoldDB" id="A0A8B8E1F9"/>
<gene>
    <name evidence="4" type="primary">LOC111131038</name>
</gene>
<accession>A0A8B8E1F9</accession>
<dbReference type="Gene3D" id="3.80.10.10">
    <property type="entry name" value="Ribonuclease Inhibitor"/>
    <property type="match status" value="1"/>
</dbReference>